<organism evidence="6 7">
    <name type="scientific">Actinomadura geliboluensis</name>
    <dbReference type="NCBI Taxonomy" id="882440"/>
    <lineage>
        <taxon>Bacteria</taxon>
        <taxon>Bacillati</taxon>
        <taxon>Actinomycetota</taxon>
        <taxon>Actinomycetes</taxon>
        <taxon>Streptosporangiales</taxon>
        <taxon>Thermomonosporaceae</taxon>
        <taxon>Actinomadura</taxon>
    </lineage>
</organism>
<evidence type="ECO:0000256" key="4">
    <source>
        <dbReference type="RuleBase" id="RU003345"/>
    </source>
</evidence>
<keyword evidence="2 4" id="KW-0560">Oxidoreductase</keyword>
<dbReference type="EMBL" id="VCKZ01000156">
    <property type="protein sequence ID" value="TMR36175.1"/>
    <property type="molecule type" value="Genomic_DNA"/>
</dbReference>
<evidence type="ECO:0000259" key="5">
    <source>
        <dbReference type="Pfam" id="PF00171"/>
    </source>
</evidence>
<dbReference type="InterPro" id="IPR029510">
    <property type="entry name" value="Ald_DH_CS_GLU"/>
</dbReference>
<dbReference type="Gene3D" id="3.40.605.10">
    <property type="entry name" value="Aldehyde Dehydrogenase, Chain A, domain 1"/>
    <property type="match status" value="1"/>
</dbReference>
<dbReference type="InterPro" id="IPR016162">
    <property type="entry name" value="Ald_DH_N"/>
</dbReference>
<dbReference type="Pfam" id="PF00171">
    <property type="entry name" value="Aldedh"/>
    <property type="match status" value="1"/>
</dbReference>
<proteinExistence type="inferred from homology"/>
<reference evidence="6 7" key="1">
    <citation type="submission" date="2019-05" db="EMBL/GenBank/DDBJ databases">
        <title>Draft genome sequence of Actinomadura geliboluensis A8036.</title>
        <authorList>
            <person name="Saricaoglu S."/>
            <person name="Isik K."/>
        </authorList>
    </citation>
    <scope>NUCLEOTIDE SEQUENCE [LARGE SCALE GENOMIC DNA]</scope>
    <source>
        <strain evidence="6 7">A8036</strain>
    </source>
</reference>
<dbReference type="SUPFAM" id="SSF53720">
    <property type="entry name" value="ALDH-like"/>
    <property type="match status" value="1"/>
</dbReference>
<evidence type="ECO:0000313" key="6">
    <source>
        <dbReference type="EMBL" id="TMR36175.1"/>
    </source>
</evidence>
<keyword evidence="7" id="KW-1185">Reference proteome</keyword>
<dbReference type="FunFam" id="3.40.309.10:FF:000009">
    <property type="entry name" value="Aldehyde dehydrogenase A"/>
    <property type="match status" value="1"/>
</dbReference>
<gene>
    <name evidence="6" type="ORF">ETD96_21280</name>
</gene>
<evidence type="ECO:0000256" key="2">
    <source>
        <dbReference type="ARBA" id="ARBA00023002"/>
    </source>
</evidence>
<accession>A0A5S4GTA3</accession>
<dbReference type="InterPro" id="IPR016161">
    <property type="entry name" value="Ald_DH/histidinol_DH"/>
</dbReference>
<dbReference type="InterPro" id="IPR016163">
    <property type="entry name" value="Ald_DH_C"/>
</dbReference>
<feature type="active site" evidence="3">
    <location>
        <position position="265"/>
    </location>
</feature>
<name>A0A5S4GTA3_9ACTN</name>
<feature type="domain" description="Aldehyde dehydrogenase" evidence="5">
    <location>
        <begin position="24"/>
        <end position="488"/>
    </location>
</feature>
<sequence>MRPALAPEIAHRDGLFVDGRVVPARSRAVVEIVSPSDGTVVGSVPDGSAADVDAAVASARAAFADPRGWRTWEPADRAAALERLADLLQERDAELTVLLAHEIGRPVGGAPARANRAAELLRYYAGIARSLVVDEVRPVPERRGPGSVRRSIVRRGPRGVTAAIVPYNGTLPMGMYKIGPTLALGGTVVLKPPPQAPLEAFLFAECAAAAGLPPGVVNVVTGGRETGEALVGHPGVDIVGFTGSSEAGRHIAARCAAALTPVVLELGGKSAAVLLDDADLDRFAAALPFLAYTFTGQNCFIQSRVIVPRAMLAEVTERVAEVSASLPVGDPFDPATRLGPLISAAHRDRVEGLIAAGRAEGARLVSGGERPKGLDDGFYLTPAVFTEARSEMRICQEEVFGPVVTIIPASDEDEAVAIANDTDFGLAGSVWSADEARALRVAARLDTGTVGVNGFGFNTAAPFAGRRSSGLGTELGPEGFEAYVQYQSFHLVG</sequence>
<evidence type="ECO:0000256" key="1">
    <source>
        <dbReference type="ARBA" id="ARBA00009986"/>
    </source>
</evidence>
<dbReference type="PANTHER" id="PTHR42804">
    <property type="entry name" value="ALDEHYDE DEHYDROGENASE"/>
    <property type="match status" value="1"/>
</dbReference>
<dbReference type="GO" id="GO:0016620">
    <property type="term" value="F:oxidoreductase activity, acting on the aldehyde or oxo group of donors, NAD or NADP as acceptor"/>
    <property type="evidence" value="ECO:0007669"/>
    <property type="project" value="InterPro"/>
</dbReference>
<evidence type="ECO:0000256" key="3">
    <source>
        <dbReference type="PROSITE-ProRule" id="PRU10007"/>
    </source>
</evidence>
<comment type="caution">
    <text evidence="6">The sequence shown here is derived from an EMBL/GenBank/DDBJ whole genome shotgun (WGS) entry which is preliminary data.</text>
</comment>
<protein>
    <submittedName>
        <fullName evidence="6">Aldehyde dehydrogenase family protein</fullName>
    </submittedName>
</protein>
<dbReference type="RefSeq" id="WP_138638230.1">
    <property type="nucleotide sequence ID" value="NZ_JASWDG010000129.1"/>
</dbReference>
<dbReference type="OrthoDB" id="6882680at2"/>
<dbReference type="AlphaFoldDB" id="A0A5S4GTA3"/>
<dbReference type="InterPro" id="IPR015590">
    <property type="entry name" value="Aldehyde_DH_dom"/>
</dbReference>
<dbReference type="PANTHER" id="PTHR42804:SF1">
    <property type="entry name" value="ALDEHYDE DEHYDROGENASE-RELATED"/>
    <property type="match status" value="1"/>
</dbReference>
<evidence type="ECO:0000313" key="7">
    <source>
        <dbReference type="Proteomes" id="UP000305238"/>
    </source>
</evidence>
<dbReference type="Gene3D" id="3.40.309.10">
    <property type="entry name" value="Aldehyde Dehydrogenase, Chain A, domain 2"/>
    <property type="match status" value="1"/>
</dbReference>
<dbReference type="FunFam" id="3.40.605.10:FF:000007">
    <property type="entry name" value="NAD/NADP-dependent betaine aldehyde dehydrogenase"/>
    <property type="match status" value="1"/>
</dbReference>
<dbReference type="PROSITE" id="PS00687">
    <property type="entry name" value="ALDEHYDE_DEHYDR_GLU"/>
    <property type="match status" value="1"/>
</dbReference>
<comment type="similarity">
    <text evidence="1 4">Belongs to the aldehyde dehydrogenase family.</text>
</comment>
<dbReference type="Proteomes" id="UP000305238">
    <property type="component" value="Unassembled WGS sequence"/>
</dbReference>